<dbReference type="Proteomes" id="UP000316008">
    <property type="component" value="Unassembled WGS sequence"/>
</dbReference>
<evidence type="ECO:0000313" key="2">
    <source>
        <dbReference type="EMBL" id="TSJ46461.1"/>
    </source>
</evidence>
<dbReference type="RefSeq" id="WP_144331998.1">
    <property type="nucleotide sequence ID" value="NZ_VLPL01000002.1"/>
</dbReference>
<sequence>MYFIQHIESITHQDSFQKENIWNELKPLAGENELISPDYKNYIPVAALRRLSTILRMGITAAKACQEKVPAEFDAISVGTALGCLTDTEKFLVTINTVSGDVLSPTAFIQSTHNTIAGQISLDLKNHAYNMTHTQNALSFEVALKDGLLCIDEGKHSVLVGAADEAIPFLERLRGSLIETTYPFTSGATFMVLSGEKGNSIASIRACNVSFSDKHTETQVEQFLEANHCSLQDVDLILEAGFDFKSKAKNHISFPEYTGFYQSASAFAVHMANDWLINHVNDSRILIVNNLELNKLGLTLISRNEVEA</sequence>
<evidence type="ECO:0000313" key="3">
    <source>
        <dbReference type="Proteomes" id="UP000316008"/>
    </source>
</evidence>
<gene>
    <name evidence="2" type="ORF">FO442_04695</name>
</gene>
<evidence type="ECO:0000259" key="1">
    <source>
        <dbReference type="Pfam" id="PF13723"/>
    </source>
</evidence>
<dbReference type="AlphaFoldDB" id="A0A556N2T2"/>
<keyword evidence="3" id="KW-1185">Reference proteome</keyword>
<organism evidence="2 3">
    <name type="scientific">Fluviicola chungangensis</name>
    <dbReference type="NCBI Taxonomy" id="2597671"/>
    <lineage>
        <taxon>Bacteria</taxon>
        <taxon>Pseudomonadati</taxon>
        <taxon>Bacteroidota</taxon>
        <taxon>Flavobacteriia</taxon>
        <taxon>Flavobacteriales</taxon>
        <taxon>Crocinitomicaceae</taxon>
        <taxon>Fluviicola</taxon>
    </lineage>
</organism>
<protein>
    <submittedName>
        <fullName evidence="2">Beta-ketoacyl synthase chain length factor</fullName>
    </submittedName>
</protein>
<dbReference type="GO" id="GO:0016746">
    <property type="term" value="F:acyltransferase activity"/>
    <property type="evidence" value="ECO:0007669"/>
    <property type="project" value="InterPro"/>
</dbReference>
<name>A0A556N2T2_9FLAO</name>
<dbReference type="SUPFAM" id="SSF53901">
    <property type="entry name" value="Thiolase-like"/>
    <property type="match status" value="1"/>
</dbReference>
<proteinExistence type="predicted"/>
<dbReference type="EMBL" id="VLPL01000002">
    <property type="protein sequence ID" value="TSJ46461.1"/>
    <property type="molecule type" value="Genomic_DNA"/>
</dbReference>
<dbReference type="Gene3D" id="3.40.47.10">
    <property type="match status" value="1"/>
</dbReference>
<comment type="caution">
    <text evidence="2">The sequence shown here is derived from an EMBL/GenBank/DDBJ whole genome shotgun (WGS) entry which is preliminary data.</text>
</comment>
<reference evidence="2 3" key="1">
    <citation type="submission" date="2019-07" db="EMBL/GenBank/DDBJ databases">
        <authorList>
            <person name="Huq M.A."/>
        </authorList>
    </citation>
    <scope>NUCLEOTIDE SEQUENCE [LARGE SCALE GENOMIC DNA]</scope>
    <source>
        <strain evidence="2 3">MAH-3</strain>
    </source>
</reference>
<dbReference type="InterPro" id="IPR016039">
    <property type="entry name" value="Thiolase-like"/>
</dbReference>
<feature type="domain" description="Beta-ketoacyl synthase-like N-terminal" evidence="1">
    <location>
        <begin position="41"/>
        <end position="170"/>
    </location>
</feature>
<accession>A0A556N2T2</accession>
<dbReference type="OrthoDB" id="1404523at2"/>
<dbReference type="InterPro" id="IPR014030">
    <property type="entry name" value="Ketoacyl_synth_N"/>
</dbReference>
<dbReference type="Pfam" id="PF13723">
    <property type="entry name" value="Ketoacyl-synt_2"/>
    <property type="match status" value="1"/>
</dbReference>